<evidence type="ECO:0000313" key="17">
    <source>
        <dbReference type="EMBL" id="QLI60599.1"/>
    </source>
</evidence>
<accession>A0A7D5UKT5</accession>
<evidence type="ECO:0000256" key="12">
    <source>
        <dbReference type="ARBA" id="ARBA00025657"/>
    </source>
</evidence>
<evidence type="ECO:0000256" key="2">
    <source>
        <dbReference type="ARBA" id="ARBA00004328"/>
    </source>
</evidence>
<protein>
    <recommendedName>
        <fullName evidence="4 15">Capsid protein</fullName>
    </recommendedName>
    <alternativeName>
        <fullName evidence="13 15">Coat protein</fullName>
    </alternativeName>
</protein>
<comment type="function">
    <text evidence="15">Encapsidates the viral genome into characteristic twinned ('geminate') particles. Plays a role in protection of the genome from degradation, virus acquisition and transmission by insect vectors, infectivity, and systemic movement. The CP of monopartite geminiviruses is absolutely essential for virus movement.</text>
</comment>
<keyword evidence="8 15" id="KW-1048">Host nucleus</keyword>
<evidence type="ECO:0000256" key="11">
    <source>
        <dbReference type="ARBA" id="ARBA00023296"/>
    </source>
</evidence>
<dbReference type="InterPro" id="IPR029053">
    <property type="entry name" value="Viral_coat"/>
</dbReference>
<evidence type="ECO:0000256" key="3">
    <source>
        <dbReference type="ARBA" id="ARBA00005468"/>
    </source>
</evidence>
<comment type="function">
    <text evidence="15">Binds the genomic viral ssDNA and shuttles it into and out of the cell nucleus.</text>
</comment>
<proteinExistence type="inferred from homology"/>
<evidence type="ECO:0000256" key="9">
    <source>
        <dbReference type="ARBA" id="ARBA00022844"/>
    </source>
</evidence>
<comment type="subcellular location">
    <subcellularLocation>
        <location evidence="1 15">Host nucleus</location>
    </subcellularLocation>
    <subcellularLocation>
        <location evidence="2 15">Virion</location>
    </subcellularLocation>
</comment>
<evidence type="ECO:0000256" key="7">
    <source>
        <dbReference type="ARBA" id="ARBA00022561"/>
    </source>
</evidence>
<keyword evidence="9 15" id="KW-0946">Virion</keyword>
<dbReference type="GO" id="GO:0075732">
    <property type="term" value="P:viral penetration into host nucleus"/>
    <property type="evidence" value="ECO:0007669"/>
    <property type="project" value="UniProtKB-KW"/>
</dbReference>
<comment type="function">
    <text evidence="12">Encapsidates the viral genome into characteristic twinned ('geminate') particles. Binds the genomic viral ssDNA and shuttles it into and out of the cell nucleus. Plays a role in protection of the genome from degradation, virus acquisition and transmission by insect vectors, infectivity, and systemic movement. The CP of monopartite geminiviruses is absolutely essential for virus movement.</text>
</comment>
<dbReference type="EMBL" id="MN273439">
    <property type="protein sequence ID" value="QLI60599.1"/>
    <property type="molecule type" value="Genomic_DNA"/>
</dbReference>
<evidence type="ECO:0000256" key="6">
    <source>
        <dbReference type="ARBA" id="ARBA00022524"/>
    </source>
</evidence>
<dbReference type="GO" id="GO:0043657">
    <property type="term" value="C:host cell"/>
    <property type="evidence" value="ECO:0007669"/>
    <property type="project" value="GOC"/>
</dbReference>
<evidence type="ECO:0000256" key="5">
    <source>
        <dbReference type="ARBA" id="ARBA00022431"/>
    </source>
</evidence>
<organism evidence="17">
    <name type="scientific">Wheat dwarf India virus</name>
    <dbReference type="NCBI Taxonomy" id="1174526"/>
    <lineage>
        <taxon>Viruses</taxon>
        <taxon>Monodnaviria</taxon>
        <taxon>Shotokuvirae</taxon>
        <taxon>Cressdnaviricota</taxon>
        <taxon>Repensiviricetes</taxon>
        <taxon>Geplafuvirales</taxon>
        <taxon>Geminiviridae</taxon>
        <taxon>Mastrevirus</taxon>
        <taxon>Mastrevirus tritici</taxon>
    </lineage>
</organism>
<dbReference type="PRINTS" id="PR00223">
    <property type="entry name" value="GEMCOATARBR1"/>
</dbReference>
<keyword evidence="11 15" id="KW-1160">Virus entry into host cell</keyword>
<evidence type="ECO:0000256" key="15">
    <source>
        <dbReference type="RuleBase" id="RU363025"/>
    </source>
</evidence>
<dbReference type="Pfam" id="PF00844">
    <property type="entry name" value="Gemini_coat"/>
    <property type="match status" value="1"/>
</dbReference>
<evidence type="ECO:0000256" key="16">
    <source>
        <dbReference type="SAM" id="MobiDB-lite"/>
    </source>
</evidence>
<dbReference type="InterPro" id="IPR000263">
    <property type="entry name" value="GV_A/BR1_coat"/>
</dbReference>
<keyword evidence="5 15" id="KW-1140">T=1 icosahedral capsid protein</keyword>
<evidence type="ECO:0000256" key="14">
    <source>
        <dbReference type="ARBA" id="ARBA00046791"/>
    </source>
</evidence>
<evidence type="ECO:0000256" key="8">
    <source>
        <dbReference type="ARBA" id="ARBA00022562"/>
    </source>
</evidence>
<evidence type="ECO:0000256" key="10">
    <source>
        <dbReference type="ARBA" id="ARBA00023125"/>
    </source>
</evidence>
<gene>
    <name evidence="17" type="primary">V2</name>
</gene>
<keyword evidence="10 15" id="KW-0238">DNA-binding</keyword>
<evidence type="ECO:0000256" key="1">
    <source>
        <dbReference type="ARBA" id="ARBA00004147"/>
    </source>
</evidence>
<dbReference type="GO" id="GO:0046718">
    <property type="term" value="P:symbiont entry into host cell"/>
    <property type="evidence" value="ECO:0007669"/>
    <property type="project" value="UniProtKB-KW"/>
</dbReference>
<dbReference type="GO" id="GO:0005198">
    <property type="term" value="F:structural molecule activity"/>
    <property type="evidence" value="ECO:0007669"/>
    <property type="project" value="InterPro"/>
</dbReference>
<feature type="region of interest" description="Disordered" evidence="16">
    <location>
        <begin position="1"/>
        <end position="35"/>
    </location>
</feature>
<dbReference type="GO" id="GO:0039615">
    <property type="term" value="C:T=1 icosahedral viral capsid"/>
    <property type="evidence" value="ECO:0007669"/>
    <property type="project" value="UniProtKB-KW"/>
</dbReference>
<name>A0A7D5UKT5_9GEMI</name>
<keyword evidence="7 15" id="KW-0167">Capsid protein</keyword>
<comment type="subunit">
    <text evidence="14 15">Homomultimer. Interacts with the movement protein. Binds to single-stranded and double-stranded viral DNA.</text>
</comment>
<comment type="similarity">
    <text evidence="3 15">Belongs to the geminiviridae capsid protein family.</text>
</comment>
<sequence length="247" mass="27796">MSQVNNTTRLRDEVEWSKRKRSRSSGSKGSATKLRKLPVRPSLQIQSLYYTLTTYVDFKTGGESYLMASYARGSDEGERHTNETMTYKAALNLHLSASSEACKYSNTGTGCIWLIYDAQPTGNKPSPKDIFGYSDSLNSWPTTWMVSREQCHRFVVKRRWTFTLETNGRLASDVPPSNVVWPPCKKSINFHKFAKGLGVRTEWKNKTDGGIGSIKKGALYFVIAPGNGVEGRMFGTIRMYFKSIGNQ</sequence>
<dbReference type="Gene3D" id="2.60.120.20">
    <property type="match status" value="1"/>
</dbReference>
<dbReference type="PRINTS" id="PR00226">
    <property type="entry name" value="GEMCOATMSV"/>
</dbReference>
<dbReference type="GO" id="GO:0042025">
    <property type="term" value="C:host cell nucleus"/>
    <property type="evidence" value="ECO:0007669"/>
    <property type="project" value="UniProtKB-SubCell"/>
</dbReference>
<evidence type="ECO:0000256" key="4">
    <source>
        <dbReference type="ARBA" id="ARBA00018091"/>
    </source>
</evidence>
<evidence type="ECO:0000256" key="13">
    <source>
        <dbReference type="ARBA" id="ARBA00031336"/>
    </source>
</evidence>
<keyword evidence="6 15" id="KW-1163">Viral penetration into host nucleus</keyword>
<dbReference type="GO" id="GO:0003677">
    <property type="term" value="F:DNA binding"/>
    <property type="evidence" value="ECO:0007669"/>
    <property type="project" value="UniProtKB-KW"/>
</dbReference>
<dbReference type="InterPro" id="IPR000143">
    <property type="entry name" value="Gemcoat_MSV"/>
</dbReference>
<reference evidence="17" key="1">
    <citation type="submission" date="2019-08" db="EMBL/GenBank/DDBJ databases">
        <authorList>
            <person name="Kumar J."/>
            <person name="Kianian S."/>
        </authorList>
    </citation>
    <scope>NUCLEOTIDE SEQUENCE</scope>
    <source>
        <strain evidence="17">BHF2</strain>
    </source>
</reference>